<reference evidence="2" key="1">
    <citation type="submission" date="2017-11" db="EMBL/GenBank/DDBJ databases">
        <authorList>
            <person name="Lima N.C."/>
            <person name="Parody-Merino A.M."/>
            <person name="Battley P.F."/>
            <person name="Fidler A.E."/>
            <person name="Prosdocimi F."/>
        </authorList>
    </citation>
    <scope>NUCLEOTIDE SEQUENCE [LARGE SCALE GENOMIC DNA]</scope>
</reference>
<keyword evidence="2" id="KW-1185">Reference proteome</keyword>
<dbReference type="Gene3D" id="3.40.50.12700">
    <property type="match status" value="1"/>
</dbReference>
<reference evidence="2" key="2">
    <citation type="submission" date="2017-12" db="EMBL/GenBank/DDBJ databases">
        <title>Genome sequence of the Bar-tailed Godwit (Limosa lapponica baueri).</title>
        <authorList>
            <person name="Lima N.C.B."/>
            <person name="Parody-Merino A.M."/>
            <person name="Battley P.F."/>
            <person name="Fidler A.E."/>
            <person name="Prosdocimi F."/>
        </authorList>
    </citation>
    <scope>NUCLEOTIDE SEQUENCE [LARGE SCALE GENOMIC DNA]</scope>
</reference>
<protein>
    <submittedName>
        <fullName evidence="1">Uncharacterized protein</fullName>
    </submittedName>
</protein>
<evidence type="ECO:0000313" key="1">
    <source>
        <dbReference type="EMBL" id="PKU33500.1"/>
    </source>
</evidence>
<sequence>MVSTWKKTMASVSSAPISSGAASQMDLSWEHAATQTSGCRVCPALMPVSDGSSEHACGRCAQVEEFLCLVMELREEVGSDEEEKRSPRAMKRDFRTLGRLVKGSGAQVMFSSVPPAVENEEGVNRKSQQINAWLQAWCYQQDFGFFDHGLIYKTPGLLVMNGNSLFHKGF</sequence>
<dbReference type="Proteomes" id="UP000233556">
    <property type="component" value="Unassembled WGS sequence"/>
</dbReference>
<proteinExistence type="predicted"/>
<dbReference type="EMBL" id="KZ510027">
    <property type="protein sequence ID" value="PKU33500.1"/>
    <property type="molecule type" value="Genomic_DNA"/>
</dbReference>
<name>A0A2I0TI63_LIMLA</name>
<dbReference type="AlphaFoldDB" id="A0A2I0TI63"/>
<gene>
    <name evidence="1" type="ORF">llap_16196</name>
</gene>
<accession>A0A2I0TI63</accession>
<dbReference type="OrthoDB" id="9402088at2759"/>
<dbReference type="SUPFAM" id="SSF52266">
    <property type="entry name" value="SGNH hydrolase"/>
    <property type="match status" value="1"/>
</dbReference>
<evidence type="ECO:0000313" key="2">
    <source>
        <dbReference type="Proteomes" id="UP000233556"/>
    </source>
</evidence>
<organism evidence="1 2">
    <name type="scientific">Limosa lapponica baueri</name>
    <dbReference type="NCBI Taxonomy" id="1758121"/>
    <lineage>
        <taxon>Eukaryota</taxon>
        <taxon>Metazoa</taxon>
        <taxon>Chordata</taxon>
        <taxon>Craniata</taxon>
        <taxon>Vertebrata</taxon>
        <taxon>Euteleostomi</taxon>
        <taxon>Archelosauria</taxon>
        <taxon>Archosauria</taxon>
        <taxon>Dinosauria</taxon>
        <taxon>Saurischia</taxon>
        <taxon>Theropoda</taxon>
        <taxon>Coelurosauria</taxon>
        <taxon>Aves</taxon>
        <taxon>Neognathae</taxon>
        <taxon>Neoaves</taxon>
        <taxon>Charadriiformes</taxon>
        <taxon>Scolopacidae</taxon>
        <taxon>Limosa</taxon>
    </lineage>
</organism>